<reference evidence="1" key="1">
    <citation type="submission" date="2020-10" db="EMBL/GenBank/DDBJ databases">
        <authorList>
            <person name="Han B."/>
            <person name="Lu T."/>
            <person name="Zhao Q."/>
            <person name="Huang X."/>
            <person name="Zhao Y."/>
        </authorList>
    </citation>
    <scope>NUCLEOTIDE SEQUENCE</scope>
</reference>
<name>A0A811Q9D9_9POAL</name>
<dbReference type="EMBL" id="CAJGYO010000009">
    <property type="protein sequence ID" value="CAD6254841.1"/>
    <property type="molecule type" value="Genomic_DNA"/>
</dbReference>
<dbReference type="OrthoDB" id="694210at2759"/>
<accession>A0A811Q9D9</accession>
<keyword evidence="2" id="KW-1185">Reference proteome</keyword>
<dbReference type="Proteomes" id="UP000604825">
    <property type="component" value="Unassembled WGS sequence"/>
</dbReference>
<sequence>MPKERIRFIADTIDGAAEQILHLLEGADNQREVIYFHGWSGWGASAVLKAVVKQLRSSSGLADTGTARDLGKIIHVDVSQWQSKRALQKVIAEELELPPQVMALFHQHDEEDDFDGVEQRDRAVIPYVKAAIMNELMARRFLVVLHNGSGSYIDPWEAGVPVIGQLSRRVLSTSRGRFGHHAKDGHGTSWWLHDVESAKWSDATISVMSSLIFEEDTFARLQILRHALYAEAEEVANCTGVPEPDMSPKIVIQCILYMALRHNVNISWESHASNYWVCDAIIHNGTDCGRSAWEIGDALQRNMIMDFCSKCAEEIRNAPRVEQQRFLDHWVSGLSVNYQKSKQLC</sequence>
<evidence type="ECO:0000313" key="2">
    <source>
        <dbReference type="Proteomes" id="UP000604825"/>
    </source>
</evidence>
<dbReference type="AlphaFoldDB" id="A0A811Q9D9"/>
<protein>
    <submittedName>
        <fullName evidence="1">Uncharacterized protein</fullName>
    </submittedName>
</protein>
<evidence type="ECO:0000313" key="1">
    <source>
        <dbReference type="EMBL" id="CAD6254841.1"/>
    </source>
</evidence>
<proteinExistence type="predicted"/>
<gene>
    <name evidence="1" type="ORF">NCGR_LOCUS38440</name>
</gene>
<comment type="caution">
    <text evidence="1">The sequence shown here is derived from an EMBL/GenBank/DDBJ whole genome shotgun (WGS) entry which is preliminary data.</text>
</comment>
<organism evidence="1 2">
    <name type="scientific">Miscanthus lutarioriparius</name>
    <dbReference type="NCBI Taxonomy" id="422564"/>
    <lineage>
        <taxon>Eukaryota</taxon>
        <taxon>Viridiplantae</taxon>
        <taxon>Streptophyta</taxon>
        <taxon>Embryophyta</taxon>
        <taxon>Tracheophyta</taxon>
        <taxon>Spermatophyta</taxon>
        <taxon>Magnoliopsida</taxon>
        <taxon>Liliopsida</taxon>
        <taxon>Poales</taxon>
        <taxon>Poaceae</taxon>
        <taxon>PACMAD clade</taxon>
        <taxon>Panicoideae</taxon>
        <taxon>Andropogonodae</taxon>
        <taxon>Andropogoneae</taxon>
        <taxon>Saccharinae</taxon>
        <taxon>Miscanthus</taxon>
    </lineage>
</organism>